<evidence type="ECO:0000256" key="1">
    <source>
        <dbReference type="ARBA" id="ARBA00008954"/>
    </source>
</evidence>
<dbReference type="InterPro" id="IPR049704">
    <property type="entry name" value="Aminotrans_3_PPA_site"/>
</dbReference>
<dbReference type="InterPro" id="IPR015424">
    <property type="entry name" value="PyrdxlP-dep_Trfase"/>
</dbReference>
<dbReference type="Pfam" id="PF00202">
    <property type="entry name" value="Aminotran_3"/>
    <property type="match status" value="1"/>
</dbReference>
<dbReference type="PROSITE" id="PS00600">
    <property type="entry name" value="AA_TRANSFER_CLASS_3"/>
    <property type="match status" value="1"/>
</dbReference>
<evidence type="ECO:0000256" key="2">
    <source>
        <dbReference type="ARBA" id="ARBA00022898"/>
    </source>
</evidence>
<dbReference type="SUPFAM" id="SSF53383">
    <property type="entry name" value="PLP-dependent transferases"/>
    <property type="match status" value="1"/>
</dbReference>
<dbReference type="Gene3D" id="3.40.640.10">
    <property type="entry name" value="Type I PLP-dependent aspartate aminotransferase-like (Major domain)"/>
    <property type="match status" value="1"/>
</dbReference>
<dbReference type="AlphaFoldDB" id="A0A7S4RHR7"/>
<dbReference type="PANTHER" id="PTHR43094:SF1">
    <property type="entry name" value="AMINOTRANSFERASE CLASS-III"/>
    <property type="match status" value="1"/>
</dbReference>
<protein>
    <submittedName>
        <fullName evidence="4">Uncharacterized protein</fullName>
    </submittedName>
</protein>
<name>A0A7S4RHR7_9DINO</name>
<gene>
    <name evidence="4" type="ORF">AMON00008_LOCUS35370</name>
</gene>
<dbReference type="PANTHER" id="PTHR43094">
    <property type="entry name" value="AMINOTRANSFERASE"/>
    <property type="match status" value="1"/>
</dbReference>
<dbReference type="EMBL" id="HBNR01050563">
    <property type="protein sequence ID" value="CAE4614319.1"/>
    <property type="molecule type" value="Transcribed_RNA"/>
</dbReference>
<dbReference type="InterPro" id="IPR015421">
    <property type="entry name" value="PyrdxlP-dep_Trfase_major"/>
</dbReference>
<dbReference type="GO" id="GO:0008483">
    <property type="term" value="F:transaminase activity"/>
    <property type="evidence" value="ECO:0007669"/>
    <property type="project" value="InterPro"/>
</dbReference>
<accession>A0A7S4RHR7</accession>
<comment type="similarity">
    <text evidence="1 3">Belongs to the class-III pyridoxal-phosphate-dependent aminotransferase family.</text>
</comment>
<evidence type="ECO:0000256" key="3">
    <source>
        <dbReference type="RuleBase" id="RU003560"/>
    </source>
</evidence>
<evidence type="ECO:0000313" key="4">
    <source>
        <dbReference type="EMBL" id="CAE4614319.1"/>
    </source>
</evidence>
<dbReference type="InterPro" id="IPR015422">
    <property type="entry name" value="PyrdxlP-dep_Trfase_small"/>
</dbReference>
<dbReference type="InterPro" id="IPR005814">
    <property type="entry name" value="Aminotrans_3"/>
</dbReference>
<proteinExistence type="inferred from homology"/>
<dbReference type="GO" id="GO:0005829">
    <property type="term" value="C:cytosol"/>
    <property type="evidence" value="ECO:0007669"/>
    <property type="project" value="TreeGrafter"/>
</dbReference>
<organism evidence="4">
    <name type="scientific">Alexandrium monilatum</name>
    <dbReference type="NCBI Taxonomy" id="311494"/>
    <lineage>
        <taxon>Eukaryota</taxon>
        <taxon>Sar</taxon>
        <taxon>Alveolata</taxon>
        <taxon>Dinophyceae</taxon>
        <taxon>Gonyaulacales</taxon>
        <taxon>Pyrocystaceae</taxon>
        <taxon>Alexandrium</taxon>
    </lineage>
</organism>
<keyword evidence="2 3" id="KW-0663">Pyridoxal phosphate</keyword>
<dbReference type="Gene3D" id="3.90.1150.10">
    <property type="entry name" value="Aspartate Aminotransferase, domain 1"/>
    <property type="match status" value="1"/>
</dbReference>
<dbReference type="GO" id="GO:0030170">
    <property type="term" value="F:pyridoxal phosphate binding"/>
    <property type="evidence" value="ECO:0007669"/>
    <property type="project" value="InterPro"/>
</dbReference>
<sequence>MVARPLDAHTDPLPKRARVLNESDNDLEQAAVTNGDLGRIATRFPVGTTCGVGAVVRKNGMRTLRYRAGQLEQTLLVGGACSEVFSGPLLAKVLQPAVDHQVRALEDLRASQACSPLSIHTSAGVPAALGPFLEALAPHLPWPQTDDWFVNLQLEGTTAVWAGVEALMRLSEVNASSSGPPRRYVAVAERSYHGPKTTGLGQPAEARWPGAPRTEGQISYPLPSPAAAKCPEEQVSFLQRFDAFLAEHGDRTGVIIFEPQWGSSFAARPWPRGLLQEAVRRSRARGLLVLCDEIMCGLGRHGQGTLFLSRAWKLDPDAVTFGKAVAGGAFPLAGIAVQRGAEALNRAGVKLAQSHTYAGSSALALLTAREVLRELPAWFQHAADMGRVVEEVLGPCRKEGFLEVQGQGLMWGGLFTDGDAERRRRAAELLTQACSTRGVWPYFVPDGRFMLTPPMDIAEEDLREALQKLACCVQEVKDLVDC</sequence>
<reference evidence="4" key="1">
    <citation type="submission" date="2021-01" db="EMBL/GenBank/DDBJ databases">
        <authorList>
            <person name="Corre E."/>
            <person name="Pelletier E."/>
            <person name="Niang G."/>
            <person name="Scheremetjew M."/>
            <person name="Finn R."/>
            <person name="Kale V."/>
            <person name="Holt S."/>
            <person name="Cochrane G."/>
            <person name="Meng A."/>
            <person name="Brown T."/>
            <person name="Cohen L."/>
        </authorList>
    </citation>
    <scope>NUCLEOTIDE SEQUENCE</scope>
    <source>
        <strain evidence="4">CCMP3105</strain>
    </source>
</reference>